<evidence type="ECO:0000256" key="1">
    <source>
        <dbReference type="SAM" id="SignalP"/>
    </source>
</evidence>
<name>A0A023BQY0_9FLAO</name>
<reference evidence="2 3" key="1">
    <citation type="submission" date="2014-04" db="EMBL/GenBank/DDBJ databases">
        <title>Aquimarina sp. 22II-S11-z7 Genome Sequencing.</title>
        <authorList>
            <person name="Lai Q."/>
        </authorList>
    </citation>
    <scope>NUCLEOTIDE SEQUENCE [LARGE SCALE GENOMIC DNA]</scope>
    <source>
        <strain evidence="2 3">22II-S11-z7</strain>
    </source>
</reference>
<dbReference type="STRING" id="1317122.ATO12_24375"/>
<comment type="caution">
    <text evidence="2">The sequence shown here is derived from an EMBL/GenBank/DDBJ whole genome shotgun (WGS) entry which is preliminary data.</text>
</comment>
<keyword evidence="1" id="KW-0732">Signal</keyword>
<evidence type="ECO:0000313" key="3">
    <source>
        <dbReference type="Proteomes" id="UP000023541"/>
    </source>
</evidence>
<dbReference type="Gene3D" id="2.60.40.3140">
    <property type="match status" value="1"/>
</dbReference>
<feature type="chain" id="PRO_5001515576" evidence="1">
    <location>
        <begin position="20"/>
        <end position="656"/>
    </location>
</feature>
<evidence type="ECO:0000313" key="2">
    <source>
        <dbReference type="EMBL" id="EZH72078.1"/>
    </source>
</evidence>
<accession>A0A023BQY0</accession>
<dbReference type="RefSeq" id="WP_034245467.1">
    <property type="nucleotide sequence ID" value="NZ_AQRA01000009.1"/>
</dbReference>
<dbReference type="Proteomes" id="UP000023541">
    <property type="component" value="Unassembled WGS sequence"/>
</dbReference>
<organism evidence="2 3">
    <name type="scientific">Aquimarina atlantica</name>
    <dbReference type="NCBI Taxonomy" id="1317122"/>
    <lineage>
        <taxon>Bacteria</taxon>
        <taxon>Pseudomonadati</taxon>
        <taxon>Bacteroidota</taxon>
        <taxon>Flavobacteriia</taxon>
        <taxon>Flavobacteriales</taxon>
        <taxon>Flavobacteriaceae</taxon>
        <taxon>Aquimarina</taxon>
    </lineage>
</organism>
<dbReference type="eggNOG" id="COG1305">
    <property type="taxonomic scope" value="Bacteria"/>
</dbReference>
<dbReference type="Gene3D" id="2.60.120.1130">
    <property type="match status" value="1"/>
</dbReference>
<dbReference type="EMBL" id="AQRA01000009">
    <property type="protein sequence ID" value="EZH72078.1"/>
    <property type="molecule type" value="Genomic_DNA"/>
</dbReference>
<proteinExistence type="predicted"/>
<gene>
    <name evidence="2" type="ORF">ATO12_24375</name>
</gene>
<dbReference type="Gene3D" id="3.10.620.30">
    <property type="match status" value="1"/>
</dbReference>
<sequence length="656" mass="76458">MYRILFFVFLTTFSFLISAQEAYNDKNMVVSMIDLQSTTYKNDSTANAFFIYEKGFSRVENGGGYNLLTDYEAKVKILNEQGFDHATIKVLLYRNKRNKESFNNLVAYTYNLEQGKVIKTKVEKDQIYYEKHDQNFTSVKFTFSNIKPGSVLTYKYQVESPFMYNFNGWEFQDDIPKMYSEFIADLPGNYVYNIKLVGTLKLSTSESTIKKNCLQASGLGSADCSHNTYIMKDIPAFKEEKYMTAKSNYFSRIEYELKEFKGFDGVNTKYTETWKNVDLKLKKEIAIGGQLKKTGITKNILPDTIQSMPNDVIKAKAIYRYIADHYKWNKKNDIFKGTSISEVINSKSGNVSGINILLHNTLKQQQFKAYPVLLSTRNNGYATTIHPVISDFNYLITQLTIEDETFLLDATENNLAFGEVPFRCLNVQGRLLDFKNGSSWIDIKPVKRSLIFYKEELKLNEELELDGKAKHVFAGYHGYYKRKELDQVNKQSYLDIRKKKNPEVKITNISIKDEKNYDKPFEEEFQFTRSTETIDNTVYIKPFTLPFFKETPFKLNQRTYPVDFGYSDSYTYLVSIELPENYEFIDVPKNSLYAIPNHLGQVGVNFQKNEKQLIITHRITFNSSYYPVEYYKTLKDFFNLIIEIENNTLIAVRRVH</sequence>
<protein>
    <submittedName>
        <fullName evidence="2">Uncharacterized protein</fullName>
    </submittedName>
</protein>
<dbReference type="OrthoDB" id="98874at2"/>
<dbReference type="AlphaFoldDB" id="A0A023BQY0"/>
<feature type="signal peptide" evidence="1">
    <location>
        <begin position="1"/>
        <end position="19"/>
    </location>
</feature>
<keyword evidence="3" id="KW-1185">Reference proteome</keyword>